<evidence type="ECO:0000256" key="1">
    <source>
        <dbReference type="SAM" id="SignalP"/>
    </source>
</evidence>
<comment type="caution">
    <text evidence="3">The sequence shown here is derived from an EMBL/GenBank/DDBJ whole genome shotgun (WGS) entry which is preliminary data.</text>
</comment>
<gene>
    <name evidence="3" type="ORF">F0L17_09440</name>
</gene>
<dbReference type="InterPro" id="IPR006946">
    <property type="entry name" value="DGR2-like_dom"/>
</dbReference>
<dbReference type="NCBIfam" id="TIGR04362">
    <property type="entry name" value="choice_anch_C"/>
    <property type="match status" value="1"/>
</dbReference>
<dbReference type="EMBL" id="WIXO01000001">
    <property type="protein sequence ID" value="MTE19346.1"/>
    <property type="molecule type" value="Genomic_DNA"/>
</dbReference>
<dbReference type="OrthoDB" id="3872034at2"/>
<sequence>MPSMRTHTAALVSTLVTAGLLAGAGTAVAAPAHGAEGTGNRSTATVTVSRFDDGSFEYPAVAADKFQSFGTGQTMGPWRVTSGAVDLIGAGFWQAAEGDQSLDLNAATPGTVAQTFTTTPGRTYTVTYSLAGNPDGASPLKTGRALVDGQNFQDFSFDTTGKTRADMGYVTRQFTFVANNPTTTLAFASTTANSAHGPVVDDVRVHSCCSDSCCR</sequence>
<dbReference type="Proteomes" id="UP000473014">
    <property type="component" value="Unassembled WGS sequence"/>
</dbReference>
<dbReference type="Pfam" id="PF04862">
    <property type="entry name" value="DUF642"/>
    <property type="match status" value="1"/>
</dbReference>
<keyword evidence="4" id="KW-1185">Reference proteome</keyword>
<reference evidence="3 4" key="1">
    <citation type="submission" date="2019-11" db="EMBL/GenBank/DDBJ databases">
        <authorList>
            <person name="Yuan L."/>
        </authorList>
    </citation>
    <scope>NUCLEOTIDE SEQUENCE [LARGE SCALE GENOMIC DNA]</scope>
    <source>
        <strain evidence="3 4">TRM43335</strain>
    </source>
</reference>
<feature type="chain" id="PRO_5026105871" evidence="1">
    <location>
        <begin position="30"/>
        <end position="215"/>
    </location>
</feature>
<evidence type="ECO:0000259" key="2">
    <source>
        <dbReference type="Pfam" id="PF04862"/>
    </source>
</evidence>
<dbReference type="AlphaFoldDB" id="A0A6G2BB39"/>
<dbReference type="InterPro" id="IPR027576">
    <property type="entry name" value="Choice_anch_C_dom"/>
</dbReference>
<feature type="domain" description="DUF642" evidence="2">
    <location>
        <begin position="51"/>
        <end position="205"/>
    </location>
</feature>
<protein>
    <submittedName>
        <fullName evidence="3">Choice-of-anchor C family protein</fullName>
    </submittedName>
</protein>
<keyword evidence="1" id="KW-0732">Signal</keyword>
<feature type="signal peptide" evidence="1">
    <location>
        <begin position="1"/>
        <end position="29"/>
    </location>
</feature>
<dbReference type="Gene3D" id="2.60.120.260">
    <property type="entry name" value="Galactose-binding domain-like"/>
    <property type="match status" value="1"/>
</dbReference>
<proteinExistence type="predicted"/>
<name>A0A6G2BB39_9ACTN</name>
<evidence type="ECO:0000313" key="3">
    <source>
        <dbReference type="EMBL" id="MTE19346.1"/>
    </source>
</evidence>
<accession>A0A6G2BB39</accession>
<evidence type="ECO:0000313" key="4">
    <source>
        <dbReference type="Proteomes" id="UP000473014"/>
    </source>
</evidence>
<organism evidence="3 4">
    <name type="scientific">Streptomyces taklimakanensis</name>
    <dbReference type="NCBI Taxonomy" id="2569853"/>
    <lineage>
        <taxon>Bacteria</taxon>
        <taxon>Bacillati</taxon>
        <taxon>Actinomycetota</taxon>
        <taxon>Actinomycetes</taxon>
        <taxon>Kitasatosporales</taxon>
        <taxon>Streptomycetaceae</taxon>
        <taxon>Streptomyces</taxon>
    </lineage>
</organism>